<keyword evidence="2" id="KW-1185">Reference proteome</keyword>
<protein>
    <submittedName>
        <fullName evidence="1">Gamma-glutamyl-gamma-aminobutyrate hydrolase family protein</fullName>
    </submittedName>
</protein>
<dbReference type="CDD" id="cd01745">
    <property type="entry name" value="GATase1_2"/>
    <property type="match status" value="1"/>
</dbReference>
<sequence length="245" mass="25873">MSTHPKPVIGIIGCNRTVEGEPAHIVKARYVEAVQNFAGAIPLICPSINDASDAGAIVSRLDAILLTGSNSNIEPSRYGASEGRMPFDTNRDAMSHALIHAAMAAGKPVFGVCRGLQEINVALGGTLIDQRDDAATTQPHHAADGVSLDEMFGFAHEVDLVAGSPLAALTSVTHASVNSVHYQMIGKLAPGLMVNARAEDGVIEAVSSLPGASPILAVQWHPEWRPDNRPHDLAFWKRVGSVSPR</sequence>
<reference evidence="1 2" key="1">
    <citation type="journal article" date="2015" name="Int. J. Syst. Evol. Microbiol.">
        <title>Youhaiella tibetensis gen. nov., sp. nov., isolated from subsurface sediment.</title>
        <authorList>
            <person name="Wang Y.X."/>
            <person name="Huang F.Q."/>
            <person name="Nogi Y."/>
            <person name="Pang S.J."/>
            <person name="Wang P.K."/>
            <person name="Lv J."/>
        </authorList>
    </citation>
    <scope>NUCLEOTIDE SEQUENCE [LARGE SCALE GENOMIC DNA]</scope>
    <source>
        <strain evidence="2">fig4</strain>
    </source>
</reference>
<dbReference type="InterPro" id="IPR044668">
    <property type="entry name" value="PuuD-like"/>
</dbReference>
<accession>A0A5B9DJL2</accession>
<dbReference type="AlphaFoldDB" id="A0A5B9DJL2"/>
<dbReference type="PANTHER" id="PTHR43235">
    <property type="entry name" value="GLUTAMINE AMIDOTRANSFERASE PB2B2.05-RELATED"/>
    <property type="match status" value="1"/>
</dbReference>
<dbReference type="InterPro" id="IPR029062">
    <property type="entry name" value="Class_I_gatase-like"/>
</dbReference>
<dbReference type="GO" id="GO:0006598">
    <property type="term" value="P:polyamine catabolic process"/>
    <property type="evidence" value="ECO:0007669"/>
    <property type="project" value="TreeGrafter"/>
</dbReference>
<dbReference type="PANTHER" id="PTHR43235:SF1">
    <property type="entry name" value="GLUTAMINE AMIDOTRANSFERASE PB2B2.05-RELATED"/>
    <property type="match status" value="1"/>
</dbReference>
<organism evidence="1 2">
    <name type="scientific">Paradevosia tibetensis</name>
    <dbReference type="NCBI Taxonomy" id="1447062"/>
    <lineage>
        <taxon>Bacteria</taxon>
        <taxon>Pseudomonadati</taxon>
        <taxon>Pseudomonadota</taxon>
        <taxon>Alphaproteobacteria</taxon>
        <taxon>Hyphomicrobiales</taxon>
        <taxon>Devosiaceae</taxon>
        <taxon>Paradevosia</taxon>
    </lineage>
</organism>
<dbReference type="Proteomes" id="UP000321062">
    <property type="component" value="Chromosome"/>
</dbReference>
<evidence type="ECO:0000313" key="1">
    <source>
        <dbReference type="EMBL" id="QEE19065.1"/>
    </source>
</evidence>
<dbReference type="GO" id="GO:0033969">
    <property type="term" value="F:gamma-glutamyl-gamma-aminobutyrate hydrolase activity"/>
    <property type="evidence" value="ECO:0007669"/>
    <property type="project" value="TreeGrafter"/>
</dbReference>
<keyword evidence="1" id="KW-0378">Hydrolase</keyword>
<dbReference type="KEGG" id="yti:FNA67_02235"/>
<dbReference type="OrthoDB" id="9813383at2"/>
<evidence type="ECO:0000313" key="2">
    <source>
        <dbReference type="Proteomes" id="UP000321062"/>
    </source>
</evidence>
<dbReference type="EMBL" id="CP041690">
    <property type="protein sequence ID" value="QEE19065.1"/>
    <property type="molecule type" value="Genomic_DNA"/>
</dbReference>
<name>A0A5B9DJL2_9HYPH</name>
<dbReference type="Pfam" id="PF07722">
    <property type="entry name" value="Peptidase_C26"/>
    <property type="match status" value="1"/>
</dbReference>
<dbReference type="Gene3D" id="3.40.50.880">
    <property type="match status" value="1"/>
</dbReference>
<dbReference type="SUPFAM" id="SSF52317">
    <property type="entry name" value="Class I glutamine amidotransferase-like"/>
    <property type="match status" value="1"/>
</dbReference>
<dbReference type="GO" id="GO:0005829">
    <property type="term" value="C:cytosol"/>
    <property type="evidence" value="ECO:0007669"/>
    <property type="project" value="TreeGrafter"/>
</dbReference>
<dbReference type="PROSITE" id="PS51273">
    <property type="entry name" value="GATASE_TYPE_1"/>
    <property type="match status" value="1"/>
</dbReference>
<dbReference type="RefSeq" id="WP_147654900.1">
    <property type="nucleotide sequence ID" value="NZ_BMFM01000001.1"/>
</dbReference>
<proteinExistence type="predicted"/>
<dbReference type="InterPro" id="IPR011697">
    <property type="entry name" value="Peptidase_C26"/>
</dbReference>
<gene>
    <name evidence="1" type="ORF">FNA67_02235</name>
</gene>